<dbReference type="Proteomes" id="UP000037035">
    <property type="component" value="Unassembled WGS sequence"/>
</dbReference>
<feature type="region of interest" description="Disordered" evidence="1">
    <location>
        <begin position="1"/>
        <end position="21"/>
    </location>
</feature>
<organism evidence="2 3">
    <name type="scientific">Puccinia sorghi</name>
    <dbReference type="NCBI Taxonomy" id="27349"/>
    <lineage>
        <taxon>Eukaryota</taxon>
        <taxon>Fungi</taxon>
        <taxon>Dikarya</taxon>
        <taxon>Basidiomycota</taxon>
        <taxon>Pucciniomycotina</taxon>
        <taxon>Pucciniomycetes</taxon>
        <taxon>Pucciniales</taxon>
        <taxon>Pucciniaceae</taxon>
        <taxon>Puccinia</taxon>
    </lineage>
</organism>
<feature type="compositionally biased region" description="Polar residues" evidence="1">
    <location>
        <begin position="1"/>
        <end position="11"/>
    </location>
</feature>
<name>A0A0L6UT72_9BASI</name>
<sequence>MSHRSTQFNLPPQTPPSLPYQHMNSARAQSIPASQYTTHPPMYVRILNAMDGKWHKSCIFCAHEGAEFHSQHLPPNYTDNPKITSRLDSLITSIVKAEKTNLASLIQARLTNGEAAKPLWTLASRINQNRRSIPIQASPKGPKYVWPTFDLYSTSTKSTLPGILNKTPTVWELVDQDLHDHRRNQAQTAKFAFAELIIERNHQLWDGIKTINDIPEEDQQLPTAAKIAARVQQNTPIKQQYHHQVICAPP</sequence>
<protein>
    <submittedName>
        <fullName evidence="2">Uncharacterized protein</fullName>
    </submittedName>
</protein>
<reference evidence="2 3" key="1">
    <citation type="submission" date="2015-08" db="EMBL/GenBank/DDBJ databases">
        <title>Next Generation Sequencing and Analysis of the Genome of Puccinia sorghi L Schw, the Causal Agent of Maize Common Rust.</title>
        <authorList>
            <person name="Rochi L."/>
            <person name="Burguener G."/>
            <person name="Darino M."/>
            <person name="Turjanski A."/>
            <person name="Kreff E."/>
            <person name="Dieguez M.J."/>
            <person name="Sacco F."/>
        </authorList>
    </citation>
    <scope>NUCLEOTIDE SEQUENCE [LARGE SCALE GENOMIC DNA]</scope>
    <source>
        <strain evidence="2 3">RO10H11247</strain>
    </source>
</reference>
<dbReference type="EMBL" id="LAVV01009018">
    <property type="protein sequence ID" value="KNZ51417.1"/>
    <property type="molecule type" value="Genomic_DNA"/>
</dbReference>
<keyword evidence="3" id="KW-1185">Reference proteome</keyword>
<dbReference type="VEuPathDB" id="FungiDB:VP01_3965g1"/>
<comment type="caution">
    <text evidence="2">The sequence shown here is derived from an EMBL/GenBank/DDBJ whole genome shotgun (WGS) entry which is preliminary data.</text>
</comment>
<evidence type="ECO:0000313" key="3">
    <source>
        <dbReference type="Proteomes" id="UP000037035"/>
    </source>
</evidence>
<evidence type="ECO:0000256" key="1">
    <source>
        <dbReference type="SAM" id="MobiDB-lite"/>
    </source>
</evidence>
<accession>A0A0L6UT72</accession>
<dbReference type="AlphaFoldDB" id="A0A0L6UT72"/>
<proteinExistence type="predicted"/>
<evidence type="ECO:0000313" key="2">
    <source>
        <dbReference type="EMBL" id="KNZ51417.1"/>
    </source>
</evidence>
<gene>
    <name evidence="2" type="ORF">VP01_3965g1</name>
</gene>